<evidence type="ECO:0000313" key="4">
    <source>
        <dbReference type="Proteomes" id="UP000261600"/>
    </source>
</evidence>
<keyword evidence="4" id="KW-1185">Reference proteome</keyword>
<organism evidence="3 4">
    <name type="scientific">Monopterus albus</name>
    <name type="common">Swamp eel</name>
    <dbReference type="NCBI Taxonomy" id="43700"/>
    <lineage>
        <taxon>Eukaryota</taxon>
        <taxon>Metazoa</taxon>
        <taxon>Chordata</taxon>
        <taxon>Craniata</taxon>
        <taxon>Vertebrata</taxon>
        <taxon>Euteleostomi</taxon>
        <taxon>Actinopterygii</taxon>
        <taxon>Neopterygii</taxon>
        <taxon>Teleostei</taxon>
        <taxon>Neoteleostei</taxon>
        <taxon>Acanthomorphata</taxon>
        <taxon>Anabantaria</taxon>
        <taxon>Synbranchiformes</taxon>
        <taxon>Synbranchidae</taxon>
        <taxon>Monopterus</taxon>
    </lineage>
</organism>
<proteinExistence type="predicted"/>
<dbReference type="InterPro" id="IPR028269">
    <property type="entry name" value="AP4E1_C"/>
</dbReference>
<dbReference type="Ensembl" id="ENSMALT00000009933.1">
    <property type="protein sequence ID" value="ENSMALP00000009730.1"/>
    <property type="gene ID" value="ENSMALG00000006923.1"/>
</dbReference>
<accession>A0A3Q3J013</accession>
<dbReference type="AlphaFoldDB" id="A0A3Q3J013"/>
<feature type="compositionally biased region" description="Polar residues" evidence="1">
    <location>
        <begin position="76"/>
        <end position="93"/>
    </location>
</feature>
<protein>
    <recommendedName>
        <fullName evidence="2">AP-4 complex subunit epsilon-1 C-terminal domain-containing protein</fullName>
    </recommendedName>
</protein>
<reference evidence="3" key="1">
    <citation type="submission" date="2025-08" db="UniProtKB">
        <authorList>
            <consortium name="Ensembl"/>
        </authorList>
    </citation>
    <scope>IDENTIFICATION</scope>
</reference>
<feature type="region of interest" description="Disordered" evidence="1">
    <location>
        <begin position="1"/>
        <end position="93"/>
    </location>
</feature>
<reference evidence="3" key="2">
    <citation type="submission" date="2025-09" db="UniProtKB">
        <authorList>
            <consortium name="Ensembl"/>
        </authorList>
    </citation>
    <scope>IDENTIFICATION</scope>
</reference>
<dbReference type="Proteomes" id="UP000261600">
    <property type="component" value="Unplaced"/>
</dbReference>
<sequence>MEEVVQVEVPSPLLSPGQQAEADSSHRQTPRAAQTPEPEQEKQQLVSSLFVGISPQSSIGKSEPTAQRLRRKAKGQGSSSVASKQISNSLVSPPSTVDNLLCNNLLDSSINPELAGSSPEHTSELTAANGTCEVEAELADSGIRGAELSVLEDNGLAADALVSHKDPNRQKHLCLSSHLPAELSGLSCSDITLLCSNQRLDLSACHVLKEDSLVLFNAVFIMEVVRSHDVAVCQYSLIRGYETTVGDLLCFHNDHRPLTVSTEEYGTMWLAFSHDTKQNLTLISDGQEPLTATLNVLRKKLQLHVVEIIGNEGIVACRLLQAQPCLMHCRVYAGALAVWLRSPVPDLPDCLIYHCQRALQEH</sequence>
<evidence type="ECO:0000259" key="2">
    <source>
        <dbReference type="SMART" id="SM01356"/>
    </source>
</evidence>
<name>A0A3Q3J013_MONAL</name>
<evidence type="ECO:0000256" key="1">
    <source>
        <dbReference type="SAM" id="MobiDB-lite"/>
    </source>
</evidence>
<dbReference type="Pfam" id="PF14807">
    <property type="entry name" value="AP4E_app_platf"/>
    <property type="match status" value="1"/>
</dbReference>
<dbReference type="SMART" id="SM01356">
    <property type="entry name" value="AP4E_app_platf"/>
    <property type="match status" value="1"/>
</dbReference>
<dbReference type="STRING" id="43700.ENSMALP00000009730"/>
<feature type="domain" description="AP-4 complex subunit epsilon-1 C-terminal" evidence="2">
    <location>
        <begin position="256"/>
        <end position="360"/>
    </location>
</feature>
<evidence type="ECO:0000313" key="3">
    <source>
        <dbReference type="Ensembl" id="ENSMALP00000009730.1"/>
    </source>
</evidence>